<feature type="non-terminal residue" evidence="2">
    <location>
        <position position="97"/>
    </location>
</feature>
<dbReference type="InterPro" id="IPR011545">
    <property type="entry name" value="DEAD/DEAH_box_helicase_dom"/>
</dbReference>
<dbReference type="Pfam" id="PF00270">
    <property type="entry name" value="DEAD"/>
    <property type="match status" value="1"/>
</dbReference>
<sequence length="97" mass="10516">MDTSAFLHRLTAQATYSGQIAHIEHIPHRKAKCAELDKPLEAGLRDCLGEHGLLPLYTHQAEAITRAREGKNVMVATSSASGKTLCYNAPVMEAIST</sequence>
<protein>
    <recommendedName>
        <fullName evidence="1">DEAD/DEAH-box helicase domain-containing protein</fullName>
    </recommendedName>
</protein>
<name>X1PDB7_9ZZZZ</name>
<dbReference type="GO" id="GO:0005524">
    <property type="term" value="F:ATP binding"/>
    <property type="evidence" value="ECO:0007669"/>
    <property type="project" value="InterPro"/>
</dbReference>
<feature type="domain" description="DEAD/DEAH-box helicase" evidence="1">
    <location>
        <begin position="58"/>
        <end position="95"/>
    </location>
</feature>
<dbReference type="GO" id="GO:0003676">
    <property type="term" value="F:nucleic acid binding"/>
    <property type="evidence" value="ECO:0007669"/>
    <property type="project" value="InterPro"/>
</dbReference>
<dbReference type="EMBL" id="BARV01041819">
    <property type="protein sequence ID" value="GAI54317.1"/>
    <property type="molecule type" value="Genomic_DNA"/>
</dbReference>
<dbReference type="Gene3D" id="3.40.50.300">
    <property type="entry name" value="P-loop containing nucleotide triphosphate hydrolases"/>
    <property type="match status" value="1"/>
</dbReference>
<organism evidence="2">
    <name type="scientific">marine sediment metagenome</name>
    <dbReference type="NCBI Taxonomy" id="412755"/>
    <lineage>
        <taxon>unclassified sequences</taxon>
        <taxon>metagenomes</taxon>
        <taxon>ecological metagenomes</taxon>
    </lineage>
</organism>
<dbReference type="AlphaFoldDB" id="X1PDB7"/>
<dbReference type="PANTHER" id="PTHR47957">
    <property type="entry name" value="ATP-DEPENDENT HELICASE HRQ1"/>
    <property type="match status" value="1"/>
</dbReference>
<comment type="caution">
    <text evidence="2">The sequence shown here is derived from an EMBL/GenBank/DDBJ whole genome shotgun (WGS) entry which is preliminary data.</text>
</comment>
<dbReference type="SUPFAM" id="SSF52540">
    <property type="entry name" value="P-loop containing nucleoside triphosphate hydrolases"/>
    <property type="match status" value="1"/>
</dbReference>
<dbReference type="GO" id="GO:0005634">
    <property type="term" value="C:nucleus"/>
    <property type="evidence" value="ECO:0007669"/>
    <property type="project" value="TreeGrafter"/>
</dbReference>
<evidence type="ECO:0000313" key="2">
    <source>
        <dbReference type="EMBL" id="GAI54317.1"/>
    </source>
</evidence>
<dbReference type="PANTHER" id="PTHR47957:SF3">
    <property type="entry name" value="ATP-DEPENDENT HELICASE HRQ1"/>
    <property type="match status" value="1"/>
</dbReference>
<dbReference type="InterPro" id="IPR027417">
    <property type="entry name" value="P-loop_NTPase"/>
</dbReference>
<evidence type="ECO:0000259" key="1">
    <source>
        <dbReference type="Pfam" id="PF00270"/>
    </source>
</evidence>
<accession>X1PDB7</accession>
<reference evidence="2" key="1">
    <citation type="journal article" date="2014" name="Front. Microbiol.">
        <title>High frequency of phylogenetically diverse reductive dehalogenase-homologous genes in deep subseafloor sedimentary metagenomes.</title>
        <authorList>
            <person name="Kawai M."/>
            <person name="Futagami T."/>
            <person name="Toyoda A."/>
            <person name="Takaki Y."/>
            <person name="Nishi S."/>
            <person name="Hori S."/>
            <person name="Arai W."/>
            <person name="Tsubouchi T."/>
            <person name="Morono Y."/>
            <person name="Uchiyama I."/>
            <person name="Ito T."/>
            <person name="Fujiyama A."/>
            <person name="Inagaki F."/>
            <person name="Takami H."/>
        </authorList>
    </citation>
    <scope>NUCLEOTIDE SEQUENCE</scope>
    <source>
        <strain evidence="2">Expedition CK06-06</strain>
    </source>
</reference>
<dbReference type="GO" id="GO:0006289">
    <property type="term" value="P:nucleotide-excision repair"/>
    <property type="evidence" value="ECO:0007669"/>
    <property type="project" value="TreeGrafter"/>
</dbReference>
<gene>
    <name evidence="2" type="ORF">S06H3_63141</name>
</gene>
<dbReference type="GO" id="GO:0043138">
    <property type="term" value="F:3'-5' DNA helicase activity"/>
    <property type="evidence" value="ECO:0007669"/>
    <property type="project" value="TreeGrafter"/>
</dbReference>
<proteinExistence type="predicted"/>
<dbReference type="GO" id="GO:0036297">
    <property type="term" value="P:interstrand cross-link repair"/>
    <property type="evidence" value="ECO:0007669"/>
    <property type="project" value="TreeGrafter"/>
</dbReference>